<feature type="domain" description="Aldehyde dehydrogenase" evidence="5">
    <location>
        <begin position="23"/>
        <end position="481"/>
    </location>
</feature>
<proteinExistence type="inferred from homology"/>
<dbReference type="Proteomes" id="UP000318720">
    <property type="component" value="Unassembled WGS sequence"/>
</dbReference>
<reference evidence="6 7" key="1">
    <citation type="submission" date="2019-03" db="EMBL/GenBank/DDBJ databases">
        <title>Comparative genomic analyses of the sweetpotato soil rot pathogen, Streptomyces ipomoeae.</title>
        <authorList>
            <person name="Ruschel Soares N."/>
            <person name="Badger J.H."/>
            <person name="Huguet-Tapia J.C."/>
            <person name="Clark C.A."/>
            <person name="Pettis G.S."/>
        </authorList>
    </citation>
    <scope>NUCLEOTIDE SEQUENCE [LARGE SCALE GENOMIC DNA]</scope>
    <source>
        <strain evidence="6 7">88-35</strain>
    </source>
</reference>
<comment type="caution">
    <text evidence="6">The sequence shown here is derived from an EMBL/GenBank/DDBJ whole genome shotgun (WGS) entry which is preliminary data.</text>
</comment>
<dbReference type="Gene3D" id="3.40.309.10">
    <property type="entry name" value="Aldehyde Dehydrogenase, Chain A, domain 2"/>
    <property type="match status" value="1"/>
</dbReference>
<dbReference type="InterPro" id="IPR015590">
    <property type="entry name" value="Aldehyde_DH_dom"/>
</dbReference>
<evidence type="ECO:0000256" key="4">
    <source>
        <dbReference type="RuleBase" id="RU003345"/>
    </source>
</evidence>
<sequence length="512" mass="54939">MDAAQELSRLSGVFYGEGGYRPSSGNQGRKVVDPATAKVIGEITAVTPEEVDQVVAAANAARKRWWAESALHRSEKLHEVAREIGRYAPEVAELITRETGKPYKESRDELVWSVSATDYYAELGRHSVGSVLGPSVAGQVHYTVKEPMGVVVVILPANFPILLLMWEAAAALAAGNAVIVKPSEFASLSTLKFMEAFDGLPAGLVQCVTGGGEVGDQLVRHPQTHMVGFTGSVPTGQAIAKACAEQFKPFLIEASGNDAFIVMPSAPLRTAARAAAFAAFMNCGQVCTSAERFFVHTDVYEEFAELLVEEAAQLRIGSGLGKVDVGPMEHAGERDRYERILARAVEQGAKVAHGGGRPQHLPAENRDGFFVEPTVLVGVMPDMDVMQAEIFGPLAPLCRVSSFEEALELTNASAVGLGANIYTTDLQEVHRATSEIVTGMVWVNAPLLDNDAGPFGGRKLSGVGRQLGAEGLDSFRHTKLVMIDPAATEQDFWWFPYSDDEAWKRPGGVGQS</sequence>
<dbReference type="SUPFAM" id="SSF53720">
    <property type="entry name" value="ALDH-like"/>
    <property type="match status" value="1"/>
</dbReference>
<evidence type="ECO:0000313" key="7">
    <source>
        <dbReference type="Proteomes" id="UP000318720"/>
    </source>
</evidence>
<dbReference type="PROSITE" id="PS00687">
    <property type="entry name" value="ALDEHYDE_DEHYDR_GLU"/>
    <property type="match status" value="1"/>
</dbReference>
<evidence type="ECO:0000259" key="5">
    <source>
        <dbReference type="Pfam" id="PF00171"/>
    </source>
</evidence>
<dbReference type="InterPro" id="IPR016162">
    <property type="entry name" value="Ald_DH_N"/>
</dbReference>
<protein>
    <submittedName>
        <fullName evidence="6">Aldehyde dehydrogenase</fullName>
    </submittedName>
</protein>
<accession>A0AAE8W041</accession>
<dbReference type="GO" id="GO:0016620">
    <property type="term" value="F:oxidoreductase activity, acting on the aldehyde or oxo group of donors, NAD or NADP as acceptor"/>
    <property type="evidence" value="ECO:0007669"/>
    <property type="project" value="InterPro"/>
</dbReference>
<evidence type="ECO:0000256" key="3">
    <source>
        <dbReference type="PROSITE-ProRule" id="PRU10007"/>
    </source>
</evidence>
<dbReference type="InterPro" id="IPR016161">
    <property type="entry name" value="Ald_DH/histidinol_DH"/>
</dbReference>
<gene>
    <name evidence="6" type="ORF">Sipo8835_24335</name>
</gene>
<name>A0AAE8W041_9ACTN</name>
<dbReference type="AlphaFoldDB" id="A0AAE8W041"/>
<evidence type="ECO:0000313" key="6">
    <source>
        <dbReference type="EMBL" id="TQE29991.1"/>
    </source>
</evidence>
<feature type="active site" evidence="3">
    <location>
        <position position="253"/>
    </location>
</feature>
<comment type="similarity">
    <text evidence="1 4">Belongs to the aldehyde dehydrogenase family.</text>
</comment>
<dbReference type="EMBL" id="SPAZ01000200">
    <property type="protein sequence ID" value="TQE29991.1"/>
    <property type="molecule type" value="Genomic_DNA"/>
</dbReference>
<dbReference type="InterPro" id="IPR016163">
    <property type="entry name" value="Ald_DH_C"/>
</dbReference>
<dbReference type="InterPro" id="IPR029510">
    <property type="entry name" value="Ald_DH_CS_GLU"/>
</dbReference>
<dbReference type="PANTHER" id="PTHR11699">
    <property type="entry name" value="ALDEHYDE DEHYDROGENASE-RELATED"/>
    <property type="match status" value="1"/>
</dbReference>
<dbReference type="FunFam" id="3.40.605.10:FF:000007">
    <property type="entry name" value="NAD/NADP-dependent betaine aldehyde dehydrogenase"/>
    <property type="match status" value="1"/>
</dbReference>
<evidence type="ECO:0000256" key="1">
    <source>
        <dbReference type="ARBA" id="ARBA00009986"/>
    </source>
</evidence>
<organism evidence="6 7">
    <name type="scientific">Streptomyces ipomoeae</name>
    <dbReference type="NCBI Taxonomy" id="103232"/>
    <lineage>
        <taxon>Bacteria</taxon>
        <taxon>Bacillati</taxon>
        <taxon>Actinomycetota</taxon>
        <taxon>Actinomycetes</taxon>
        <taxon>Kitasatosporales</taxon>
        <taxon>Streptomycetaceae</taxon>
        <taxon>Streptomyces</taxon>
    </lineage>
</organism>
<evidence type="ECO:0000256" key="2">
    <source>
        <dbReference type="ARBA" id="ARBA00023002"/>
    </source>
</evidence>
<dbReference type="Pfam" id="PF00171">
    <property type="entry name" value="Aldedh"/>
    <property type="match status" value="1"/>
</dbReference>
<keyword evidence="2 4" id="KW-0560">Oxidoreductase</keyword>
<dbReference type="Gene3D" id="3.40.605.10">
    <property type="entry name" value="Aldehyde Dehydrogenase, Chain A, domain 1"/>
    <property type="match status" value="1"/>
</dbReference>
<dbReference type="RefSeq" id="WP_141583700.1">
    <property type="nucleotide sequence ID" value="NZ_SPAZ01000200.1"/>
</dbReference>